<dbReference type="EMBL" id="JAHRIO010051433">
    <property type="protein sequence ID" value="MEQ2175409.1"/>
    <property type="molecule type" value="Genomic_DNA"/>
</dbReference>
<evidence type="ECO:0000313" key="3">
    <source>
        <dbReference type="Proteomes" id="UP001476798"/>
    </source>
</evidence>
<feature type="non-terminal residue" evidence="2">
    <location>
        <position position="1"/>
    </location>
</feature>
<organism evidence="2 3">
    <name type="scientific">Goodea atripinnis</name>
    <dbReference type="NCBI Taxonomy" id="208336"/>
    <lineage>
        <taxon>Eukaryota</taxon>
        <taxon>Metazoa</taxon>
        <taxon>Chordata</taxon>
        <taxon>Craniata</taxon>
        <taxon>Vertebrata</taxon>
        <taxon>Euteleostomi</taxon>
        <taxon>Actinopterygii</taxon>
        <taxon>Neopterygii</taxon>
        <taxon>Teleostei</taxon>
        <taxon>Neoteleostei</taxon>
        <taxon>Acanthomorphata</taxon>
        <taxon>Ovalentaria</taxon>
        <taxon>Atherinomorphae</taxon>
        <taxon>Cyprinodontiformes</taxon>
        <taxon>Goodeidae</taxon>
        <taxon>Goodea</taxon>
    </lineage>
</organism>
<sequence length="75" mass="8442">QAPDRVSQSDAVYEVVSLQREAERNSEERERVTSPNEEEEVNEDSDSEISSGTGDVSKDCPEKILESWGGILTRW</sequence>
<feature type="compositionally biased region" description="Acidic residues" evidence="1">
    <location>
        <begin position="36"/>
        <end position="47"/>
    </location>
</feature>
<dbReference type="Proteomes" id="UP001476798">
    <property type="component" value="Unassembled WGS sequence"/>
</dbReference>
<keyword evidence="3" id="KW-1185">Reference proteome</keyword>
<name>A0ABV0NX69_9TELE</name>
<feature type="compositionally biased region" description="Basic and acidic residues" evidence="1">
    <location>
        <begin position="20"/>
        <end position="32"/>
    </location>
</feature>
<reference evidence="2 3" key="1">
    <citation type="submission" date="2021-06" db="EMBL/GenBank/DDBJ databases">
        <authorList>
            <person name="Palmer J.M."/>
        </authorList>
    </citation>
    <scope>NUCLEOTIDE SEQUENCE [LARGE SCALE GENOMIC DNA]</scope>
    <source>
        <strain evidence="2 3">GA_2019</strain>
        <tissue evidence="2">Muscle</tissue>
    </source>
</reference>
<evidence type="ECO:0000313" key="2">
    <source>
        <dbReference type="EMBL" id="MEQ2175409.1"/>
    </source>
</evidence>
<gene>
    <name evidence="2" type="ORF">GOODEAATRI_017698</name>
</gene>
<feature type="compositionally biased region" description="Polar residues" evidence="1">
    <location>
        <begin position="1"/>
        <end position="10"/>
    </location>
</feature>
<proteinExistence type="predicted"/>
<evidence type="ECO:0000256" key="1">
    <source>
        <dbReference type="SAM" id="MobiDB-lite"/>
    </source>
</evidence>
<accession>A0ABV0NX69</accession>
<feature type="region of interest" description="Disordered" evidence="1">
    <location>
        <begin position="1"/>
        <end position="62"/>
    </location>
</feature>
<protein>
    <submittedName>
        <fullName evidence="2">Uncharacterized protein</fullName>
    </submittedName>
</protein>
<comment type="caution">
    <text evidence="2">The sequence shown here is derived from an EMBL/GenBank/DDBJ whole genome shotgun (WGS) entry which is preliminary data.</text>
</comment>